<proteinExistence type="predicted"/>
<dbReference type="GO" id="GO:0016747">
    <property type="term" value="F:acyltransferase activity, transferring groups other than amino-acyl groups"/>
    <property type="evidence" value="ECO:0007669"/>
    <property type="project" value="InterPro"/>
</dbReference>
<evidence type="ECO:0000313" key="4">
    <source>
        <dbReference type="Proteomes" id="UP000566995"/>
    </source>
</evidence>
<dbReference type="PANTHER" id="PTHR23028">
    <property type="entry name" value="ACETYLTRANSFERASE"/>
    <property type="match status" value="1"/>
</dbReference>
<sequence>MTSQKEQFEFINGTRGLAALQVVLLHFCALFYPAFARVSQAGNYPIEAVLSHTPLFFLIDGYTAVFIFFLMSGFVLAGAFDNKVRQVPSQVAKRFIRLFVPVAVAAVVALALFLGFAGAEEHTAAVTGSPWAQWLYHVDVSMSALVREVLLSSMLLGYDGVSIFSTWEWAGLPPLSASSNAPLWTLHIEFWGSMLLLVLALARNLLPRSIFRGLFVGTLIFTGTSHFTLFLLGFAAYHSRALLLSQRLTPAIGSAVLLAGVLMATMLGTWACGFLLQLLARVTFAQAADPVQFRDMLSAIVIMLGVCLSPSLRRLLSARPLLWLGKVSFSLYLLHFPILFSVGCWLFNRLFERLPMPAATTLTLLAILPLMLAFASLFERFVDRPAISLSSRVARAFGRTESLLQRAN</sequence>
<dbReference type="EMBL" id="JACHLI010000004">
    <property type="protein sequence ID" value="MBB4862682.1"/>
    <property type="molecule type" value="Genomic_DNA"/>
</dbReference>
<protein>
    <submittedName>
        <fullName evidence="3">Peptidoglycan/LPS O-acetylase OafA/YrhL</fullName>
    </submittedName>
</protein>
<dbReference type="PANTHER" id="PTHR23028:SF134">
    <property type="entry name" value="PUTATIVE (AFU_ORTHOLOGUE AFUA_4G08520)-RELATED"/>
    <property type="match status" value="1"/>
</dbReference>
<feature type="domain" description="Acyltransferase 3" evidence="2">
    <location>
        <begin position="9"/>
        <end position="375"/>
    </location>
</feature>
<organism evidence="3 4">
    <name type="scientific">Pseudomonas nitroreducens</name>
    <dbReference type="NCBI Taxonomy" id="46680"/>
    <lineage>
        <taxon>Bacteria</taxon>
        <taxon>Pseudomonadati</taxon>
        <taxon>Pseudomonadota</taxon>
        <taxon>Gammaproteobacteria</taxon>
        <taxon>Pseudomonadales</taxon>
        <taxon>Pseudomonadaceae</taxon>
        <taxon>Pseudomonas</taxon>
    </lineage>
</organism>
<feature type="transmembrane region" description="Helical" evidence="1">
    <location>
        <begin position="214"/>
        <end position="239"/>
    </location>
</feature>
<keyword evidence="1" id="KW-1133">Transmembrane helix</keyword>
<dbReference type="InterPro" id="IPR050879">
    <property type="entry name" value="Acyltransferase_3"/>
</dbReference>
<feature type="transmembrane region" description="Helical" evidence="1">
    <location>
        <begin position="181"/>
        <end position="202"/>
    </location>
</feature>
<reference evidence="3 4" key="1">
    <citation type="submission" date="2020-08" db="EMBL/GenBank/DDBJ databases">
        <title>Functional genomics of gut bacteria from endangered species of beetles.</title>
        <authorList>
            <person name="Carlos-Shanley C."/>
        </authorList>
    </citation>
    <scope>NUCLEOTIDE SEQUENCE [LARGE SCALE GENOMIC DNA]</scope>
    <source>
        <strain evidence="3 4">S00179</strain>
    </source>
</reference>
<feature type="transmembrane region" description="Helical" evidence="1">
    <location>
        <begin position="251"/>
        <end position="276"/>
    </location>
</feature>
<dbReference type="RefSeq" id="WP_184587352.1">
    <property type="nucleotide sequence ID" value="NZ_JACHLI010000004.1"/>
</dbReference>
<evidence type="ECO:0000313" key="3">
    <source>
        <dbReference type="EMBL" id="MBB4862682.1"/>
    </source>
</evidence>
<name>A0A7W7KH07_PSENT</name>
<dbReference type="InterPro" id="IPR002656">
    <property type="entry name" value="Acyl_transf_3_dom"/>
</dbReference>
<dbReference type="AlphaFoldDB" id="A0A7W7KH07"/>
<feature type="transmembrane region" description="Helical" evidence="1">
    <location>
        <begin position="55"/>
        <end position="77"/>
    </location>
</feature>
<evidence type="ECO:0000259" key="2">
    <source>
        <dbReference type="Pfam" id="PF01757"/>
    </source>
</evidence>
<evidence type="ECO:0000256" key="1">
    <source>
        <dbReference type="SAM" id="Phobius"/>
    </source>
</evidence>
<gene>
    <name evidence="3" type="ORF">HNP46_001526</name>
</gene>
<feature type="transmembrane region" description="Helical" evidence="1">
    <location>
        <begin position="328"/>
        <end position="347"/>
    </location>
</feature>
<dbReference type="Proteomes" id="UP000566995">
    <property type="component" value="Unassembled WGS sequence"/>
</dbReference>
<keyword evidence="1" id="KW-0812">Transmembrane</keyword>
<feature type="transmembrane region" description="Helical" evidence="1">
    <location>
        <begin position="359"/>
        <end position="378"/>
    </location>
</feature>
<keyword evidence="1" id="KW-0472">Membrane</keyword>
<dbReference type="Pfam" id="PF01757">
    <property type="entry name" value="Acyl_transf_3"/>
    <property type="match status" value="1"/>
</dbReference>
<accession>A0A7W7KH07</accession>
<feature type="transmembrane region" description="Helical" evidence="1">
    <location>
        <begin position="16"/>
        <end position="35"/>
    </location>
</feature>
<feature type="transmembrane region" description="Helical" evidence="1">
    <location>
        <begin position="98"/>
        <end position="119"/>
    </location>
</feature>
<comment type="caution">
    <text evidence="3">The sequence shown here is derived from an EMBL/GenBank/DDBJ whole genome shotgun (WGS) entry which is preliminary data.</text>
</comment>